<proteinExistence type="predicted"/>
<feature type="domain" description="PKD/Chitinase" evidence="2">
    <location>
        <begin position="583"/>
        <end position="664"/>
    </location>
</feature>
<accession>A0A855XB90</accession>
<dbReference type="Pfam" id="PF13860">
    <property type="entry name" value="FlgD_ig"/>
    <property type="match status" value="1"/>
</dbReference>
<dbReference type="InterPro" id="IPR008965">
    <property type="entry name" value="CBM2/CBM3_carb-bd_dom_sf"/>
</dbReference>
<dbReference type="InterPro" id="IPR026444">
    <property type="entry name" value="Secre_tail"/>
</dbReference>
<dbReference type="InterPro" id="IPR025965">
    <property type="entry name" value="FlgD/Vpr_Ig-like"/>
</dbReference>
<dbReference type="SMART" id="SM00089">
    <property type="entry name" value="PKD"/>
    <property type="match status" value="4"/>
</dbReference>
<comment type="caution">
    <text evidence="3">The sequence shown here is derived from an EMBL/GenBank/DDBJ whole genome shotgun (WGS) entry which is preliminary data.</text>
</comment>
<protein>
    <recommendedName>
        <fullName evidence="2">PKD/Chitinase domain-containing protein</fullName>
    </recommendedName>
</protein>
<gene>
    <name evidence="3" type="ORF">C3F09_03140</name>
</gene>
<dbReference type="Gene3D" id="2.60.40.680">
    <property type="match status" value="1"/>
</dbReference>
<feature type="domain" description="PKD/Chitinase" evidence="2">
    <location>
        <begin position="1710"/>
        <end position="1769"/>
    </location>
</feature>
<evidence type="ECO:0000313" key="3">
    <source>
        <dbReference type="EMBL" id="PWB74943.1"/>
    </source>
</evidence>
<dbReference type="SUPFAM" id="SSF49384">
    <property type="entry name" value="Carbohydrate-binding domain"/>
    <property type="match status" value="1"/>
</dbReference>
<organism evidence="3 4">
    <name type="scientific">candidate division GN15 bacterium</name>
    <dbReference type="NCBI Taxonomy" id="2072418"/>
    <lineage>
        <taxon>Bacteria</taxon>
        <taxon>candidate division GN15</taxon>
    </lineage>
</organism>
<dbReference type="InterPro" id="IPR035986">
    <property type="entry name" value="PKD_dom_sf"/>
</dbReference>
<dbReference type="CDD" id="cd00146">
    <property type="entry name" value="PKD"/>
    <property type="match status" value="2"/>
</dbReference>
<keyword evidence="1" id="KW-0732">Signal</keyword>
<dbReference type="Pfam" id="PF17963">
    <property type="entry name" value="Big_9"/>
    <property type="match status" value="1"/>
</dbReference>
<feature type="domain" description="PKD/Chitinase" evidence="2">
    <location>
        <begin position="1080"/>
        <end position="1170"/>
    </location>
</feature>
<dbReference type="Gene3D" id="2.60.40.4070">
    <property type="match status" value="1"/>
</dbReference>
<dbReference type="NCBIfam" id="TIGR04183">
    <property type="entry name" value="Por_Secre_tail"/>
    <property type="match status" value="1"/>
</dbReference>
<feature type="chain" id="PRO_5032629385" description="PKD/Chitinase domain-containing protein" evidence="1">
    <location>
        <begin position="27"/>
        <end position="2863"/>
    </location>
</feature>
<evidence type="ECO:0000256" key="1">
    <source>
        <dbReference type="SAM" id="SignalP"/>
    </source>
</evidence>
<evidence type="ECO:0000259" key="2">
    <source>
        <dbReference type="SMART" id="SM00089"/>
    </source>
</evidence>
<evidence type="ECO:0000313" key="4">
    <source>
        <dbReference type="Proteomes" id="UP000250918"/>
    </source>
</evidence>
<dbReference type="SUPFAM" id="SSF49299">
    <property type="entry name" value="PKD domain"/>
    <property type="match status" value="5"/>
</dbReference>
<dbReference type="Proteomes" id="UP000250918">
    <property type="component" value="Unassembled WGS sequence"/>
</dbReference>
<sequence length="2863" mass="305208">MKRLRSLTILASLVILAGLWPAVSSAADAAGSGGVTAVENPSWGPKLILPKDSCFRICAGDSACFDVGGSDPDLGDTLTLTLLQGPISYPATKFPHEFTTRICFTPSGSGLYRFVWQLTDLIGHKAIDTVILSIVYNRPPIADNGSFSQAMCYQFFKRDLQVVASDPDGDALTYELLSGPGTVGLTSGIIHYTPTEAGTYEFAVAVYDTCGVDTAFITDTITLNRPPELTWNDTTIGLCDLSQICLDITASDPEGGPVEISKWGSGEFTLAPITDHSAQLCFTPRDVDTAYYQFELCLKDNCDGQTAGDSAICIVDTVNVKVIINHAPVLYCPPPQSFFACNPDSFCFTVDAVDPDFDPLTFSILSANASITGNRVCIFGNEMTKTDVVIAVADTCGHADTCTVPVEIRPGRPPVVQMPETYDIGLCAPQTVCFTAYVNDPDNDIALIQLNYGSFNRETNQICFEADTSGTYIITMQVTDSCGTVATGSTRATVTINKLPIVQFEKSADTSLCFSGRLCYGLNITDDNLLRVITTYGEYIADSGKVCFTPDTSGTYTIIARAYDDCEMTAEDTLSVYVRVNRPPSVTVADTTLYLCQPREVCLPVQLTDPDGNIKSVTVNRGKYANGAVCFIPYSQGIYPVIVTVTDTCGAVAVDTANVTVQTDQSIVITWPKDTTIFLCQPDTLCFPVIGVPVDAKVKIIGTAAWWDPAQQTVCFYSDCCLQNIITVEVTTACGTVRRGTFTVNVQTNTPPIVILPRDTTIAQCEPSTICLPVGISDRDGNLVTVNAEGATYDSQRGIVCFNPEQDGEYAITVTATDACGAQTSDRMTVTVHRNQPPQISILTADTIYQQCTPTTICLPVQVSDGNLKSVTVSQGTYDPQAGTVCFLPQDSGVYCITATATDSCGSVATAEACVRVIYGSHVSLACPGPMQPIVSCQPETVCVAVPIAGQYNSLELNYGQYRDGMICFLADTTGLYKLTLKATADCNADSCTVEIPVQIFRPAAVSCGQKDTTMLRCALGDTLQFPVTVTGDNVQIEVQPQGAFYANGFVYVPVTSEGAYSISLKAFNACSADSCGFNVTVQLNRPPLVTAGPDTTLVICGEPGPVRIRYTLSDPDNNVVELRSSLGVINDSEIVYTPTQVGVYTVVLTARDGCGLTSTDSTIVTIEQGPSVTMVCPPAVQNLTIPIPDSVHIPLKVMPGDAQVTVEPAGRYDPIAGEVIVFIDREATYDFKVRASALCSTDSCMFRLNVGQYFPPFVECQGSVNIYSCLKTVDTVCMPITISGTNVNVDIQPIGYYDTIKKTVCVPITEAGQFRIQIVAFNDKEADTCFTDLTVTGGRPPVVTAPEPSSVFVCGLSTLEFPIQFSDPDNDIASVATSYGELINRTATSAVVRFTADTVGTYHFAITVTDSCGNTAIDSTQVTVQMNSAPTVNLGEDFSKALCAGDSICVPVTVADVDHNVIDVRATGGQYIPGTNSVCLKPEAEGRYTIIVRATDSCEATGADTVTIDVRFNKPPLIAGLKDTSLYLCQPTSVCLPVQITDPDNDIASVHVNRGTYSNGQICFIPYSQGSYPIIVTVADSCGNVTVDTANCTVTTDQQIVIGFPKDTSIFLCQPDTLCFPVTGVPSDATVRIKGTAAWWDKNKQSVCFFSDCCLQNIITVEVTTACGTVRQGVFTVKVQTNSAPLALLPRDTTIIQCAPTQICLPIGISDVDNNIANVQVTGATYNSQARTACFTPNGEGTFTITVTVTDACGAVGSDQITVIVRQNSRPTITYVPIDTAIYQCQFSEICLPVTVSDPDGNIVNISAIGGTYNAQTGKVCIMPTDTGLNCMSLVATDACGQRDSVKICVTIKGGGGADIQCPAGPIAKVDLCAPGQVCVPLPVTGNRFTVTPSFGTWSFNQLCFQADTTGTYVIKVIASAQCQSDTCVVTVPVEILPAPLITCPGNQTAFLCAPDTLCFNFTTSKSITTVRVTTEGFINGNQICVPVLAPGTKTITLVGSGSCGADTCSFTVTSTFNQPPAVTARDSALTICNLPEICLPFTVTDANNNIKSITTSLGQIKGNTVCYTPPAFGIYNFTITATDSCDATASRTIKLTVTQGASASIQCPDGDQFASICKADSVRVIVPITPTNAQVTVLPAGSYNPATGRVSVWITQSGTYPITVIATAQCGADTCQFNLKVDMGQGPQISCPGNVDTTMCLTSPDTLCLPVTVTGTGVQVVVTPSGYYAAGFACVPINQAGSFYVKITGTGTCGVARCSTLVNVRANQAPVLTLPIVSPIERCPQDTNTVCIYDIIATDAENPVTITKISGPGALTTTSPGHAQVCFVPSTIATYEFVIEATDGCQTVRDTLMVPFIQRPDCDVCVKVDIDAGECTPVGLRKNVDIRVKANTQIAGFDLLMKYDPTAISFQTAYITGSDIQGWEYFTYNLNNANCGGGCPSGLVRFVGLADINNGAHHPPDSTLQPNGILVRVEFQVSNNQNLGGQFVPITFVWYDCGDNTFADPTGNLLYLDNRIYSNESVLIWDENDNANYPESGRLPNVGAPDVCIDPLAKTVPVRCVEFYNGGVCIIHPDSIDDRGDINLNNIAYEVADAVVFTNYFTRGLQAFTINVQGQIAATDVNADGLTLTVADLTLLIRVIIGDASPKPKTVPYTEKMLVTTRQSGGVLTFETEAVDNIGTAWLVCDVDAGLQLGEPKVIGAAQGMDLKYSYENGQLRMLVYNIGRNRIEPGKHDIIEIPYTGEGDLKVQKIDACDYDGRSYVVAAKQLVPSDYVLNQNYPNPFNPDTRISFGLPVAANWTLRIFNLSGALVREYSGLNEAGSVEISWNGMNQQGMPTASGVYFYRLEAGNFSATKKMILLK</sequence>
<reference evidence="3 4" key="1">
    <citation type="journal article" date="2018" name="ISME J.">
        <title>A methanotrophic archaeon couples anaerobic oxidation of methane to Fe(III) reduction.</title>
        <authorList>
            <person name="Cai C."/>
            <person name="Leu A.O."/>
            <person name="Xie G.J."/>
            <person name="Guo J."/>
            <person name="Feng Y."/>
            <person name="Zhao J.X."/>
            <person name="Tyson G.W."/>
            <person name="Yuan Z."/>
            <person name="Hu S."/>
        </authorList>
    </citation>
    <scope>NUCLEOTIDE SEQUENCE [LARGE SCALE GENOMIC DNA]</scope>
    <source>
        <strain evidence="3">FeB_12</strain>
    </source>
</reference>
<feature type="domain" description="PKD/Chitinase" evidence="2">
    <location>
        <begin position="144"/>
        <end position="224"/>
    </location>
</feature>
<name>A0A855XB90_9BACT</name>
<feature type="signal peptide" evidence="1">
    <location>
        <begin position="1"/>
        <end position="26"/>
    </location>
</feature>
<dbReference type="InterPro" id="IPR022409">
    <property type="entry name" value="PKD/Chitinase_dom"/>
</dbReference>
<dbReference type="Gene3D" id="2.60.40.10">
    <property type="entry name" value="Immunoglobulins"/>
    <property type="match status" value="8"/>
</dbReference>
<dbReference type="EMBL" id="PQAP01000018">
    <property type="protein sequence ID" value="PWB74943.1"/>
    <property type="molecule type" value="Genomic_DNA"/>
</dbReference>
<dbReference type="InterPro" id="IPR013783">
    <property type="entry name" value="Ig-like_fold"/>
</dbReference>
<dbReference type="GO" id="GO:0030246">
    <property type="term" value="F:carbohydrate binding"/>
    <property type="evidence" value="ECO:0007669"/>
    <property type="project" value="InterPro"/>
</dbReference>